<feature type="region of interest" description="Disordered" evidence="3">
    <location>
        <begin position="598"/>
        <end position="665"/>
    </location>
</feature>
<reference evidence="5 6" key="1">
    <citation type="journal article" date="2013" name="PLoS Genet.">
        <title>The genome and development-dependent transcriptomes of Pyronema confluens: a window into fungal evolution.</title>
        <authorList>
            <person name="Traeger S."/>
            <person name="Altegoer F."/>
            <person name="Freitag M."/>
            <person name="Gabaldon T."/>
            <person name="Kempken F."/>
            <person name="Kumar A."/>
            <person name="Marcet-Houben M."/>
            <person name="Poggeler S."/>
            <person name="Stajich J.E."/>
            <person name="Nowrousian M."/>
        </authorList>
    </citation>
    <scope>NUCLEOTIDE SEQUENCE [LARGE SCALE GENOMIC DNA]</scope>
    <source>
        <strain evidence="6">CBS 100304</strain>
        <tissue evidence="5">Vegetative mycelium</tissue>
    </source>
</reference>
<feature type="compositionally biased region" description="Polar residues" evidence="3">
    <location>
        <begin position="77"/>
        <end position="99"/>
    </location>
</feature>
<dbReference type="GO" id="GO:0003677">
    <property type="term" value="F:DNA binding"/>
    <property type="evidence" value="ECO:0007669"/>
    <property type="project" value="UniProtKB-KW"/>
</dbReference>
<dbReference type="eggNOG" id="ENOG502RY09">
    <property type="taxonomic scope" value="Eukaryota"/>
</dbReference>
<feature type="region of interest" description="Disordered" evidence="3">
    <location>
        <begin position="471"/>
        <end position="583"/>
    </location>
</feature>
<dbReference type="Proteomes" id="UP000018144">
    <property type="component" value="Unassembled WGS sequence"/>
</dbReference>
<dbReference type="PROSITE" id="PS51517">
    <property type="entry name" value="NDT80"/>
    <property type="match status" value="1"/>
</dbReference>
<feature type="compositionally biased region" description="Low complexity" evidence="3">
    <location>
        <begin position="377"/>
        <end position="386"/>
    </location>
</feature>
<dbReference type="PANTHER" id="PTHR35144">
    <property type="entry name" value="MEIOSIS-SPECIFIC TRANSCRIPTION FACTOR NDT80"/>
    <property type="match status" value="1"/>
</dbReference>
<evidence type="ECO:0000256" key="3">
    <source>
        <dbReference type="SAM" id="MobiDB-lite"/>
    </source>
</evidence>
<dbReference type="PANTHER" id="PTHR35144:SF2">
    <property type="entry name" value="MEIOSIS-SPECIFIC TRANSCRIPTION FACTOR NDT80"/>
    <property type="match status" value="1"/>
</dbReference>
<feature type="DNA-binding region" description="NDT80" evidence="2">
    <location>
        <begin position="195"/>
        <end position="485"/>
    </location>
</feature>
<dbReference type="Gene3D" id="2.60.40.1390">
    <property type="entry name" value="NDT80 DNA-binding domain"/>
    <property type="match status" value="1"/>
</dbReference>
<dbReference type="AlphaFoldDB" id="U4LDQ5"/>
<gene>
    <name evidence="5" type="ORF">PCON_08807</name>
</gene>
<evidence type="ECO:0000313" key="6">
    <source>
        <dbReference type="Proteomes" id="UP000018144"/>
    </source>
</evidence>
<sequence length="719" mass="77216">MSPRPDQLSVSDHHHNHHPISHGSINPNHHPISHGSIQSLPVPGPSGNRFGSSDPRYTSTTSSYETSSLPPTAGPRYTSTAPNYETSSLPPASTSSFAGLSQSSIPAISYFPHGNSFQQPTSYPQSATASSYGYSSSSADSRPRTSSIQSPTSVMAPRNRSSSGSTKSVSPSLGSSVRDQYATMTPGVARHSHHTMASRPPPQHEIHSPLTPATTIPPNMPMGSPTHDHGSNGLNNAAGPPLQPTTLVHRLNSADGHNIRPEIHARVDKGFFLCDRDWTCYRRNYFSVICSYSLVPQTYSLPLYVVRTAGGPPEHILSFAMCISAVVDGPAGKTVDLVQHTPKRDKGPQLRPQKIKLHPQPVTGMGYGSTNTNVIQQQQPHHPQQPLDYDPSFPQQSQQQQQQTHIAVFDRIQFKSATANNGKRRAAQQYYHLLVELWADVGPAGSSAPQPSAPGTDERWVKVAQRVSAPMVVRGRSPGHYADERRASSTSSPGGGSAGGSHGTHPAHAPSHGSAGSYLGGDPGNPVAPGGHQGVGMNSMQQGMQQGMQSSPQQQSTATTMAQSPATSHYTPIDPSLNEPQTYPEYTYVHTPLQTYEPQQQHLPTPPGVDSGYDSAGYQDRKSEHPLETGYEQHDISEYSTGSSYTPTTGSGSSYQPAPAGDRYAHSQPKIKEEPYWNRDHYGSKHAPMQYGSCGGKLVQTTGTSRGLFPDIPSIGEGR</sequence>
<feature type="domain" description="NDT80" evidence="4">
    <location>
        <begin position="195"/>
        <end position="485"/>
    </location>
</feature>
<feature type="compositionally biased region" description="Low complexity" evidence="3">
    <location>
        <begin position="126"/>
        <end position="147"/>
    </location>
</feature>
<feature type="compositionally biased region" description="Low complexity" evidence="3">
    <location>
        <begin position="161"/>
        <end position="176"/>
    </location>
</feature>
<dbReference type="GO" id="GO:0003700">
    <property type="term" value="F:DNA-binding transcription factor activity"/>
    <property type="evidence" value="ECO:0007669"/>
    <property type="project" value="UniProtKB-UniRule"/>
</dbReference>
<dbReference type="InterPro" id="IPR008967">
    <property type="entry name" value="p53-like_TF_DNA-bd_sf"/>
</dbReference>
<evidence type="ECO:0000256" key="2">
    <source>
        <dbReference type="PROSITE-ProRule" id="PRU00850"/>
    </source>
</evidence>
<organism evidence="5 6">
    <name type="scientific">Pyronema omphalodes (strain CBS 100304)</name>
    <name type="common">Pyronema confluens</name>
    <dbReference type="NCBI Taxonomy" id="1076935"/>
    <lineage>
        <taxon>Eukaryota</taxon>
        <taxon>Fungi</taxon>
        <taxon>Dikarya</taxon>
        <taxon>Ascomycota</taxon>
        <taxon>Pezizomycotina</taxon>
        <taxon>Pezizomycetes</taxon>
        <taxon>Pezizales</taxon>
        <taxon>Pyronemataceae</taxon>
        <taxon>Pyronema</taxon>
    </lineage>
</organism>
<dbReference type="InterPro" id="IPR052605">
    <property type="entry name" value="Fungal_trans_regulator"/>
</dbReference>
<evidence type="ECO:0000259" key="4">
    <source>
        <dbReference type="PROSITE" id="PS51517"/>
    </source>
</evidence>
<dbReference type="OrthoDB" id="2288358at2759"/>
<proteinExistence type="predicted"/>
<feature type="region of interest" description="Disordered" evidence="3">
    <location>
        <begin position="1"/>
        <end position="99"/>
    </location>
</feature>
<dbReference type="EMBL" id="HF935444">
    <property type="protein sequence ID" value="CCX09214.1"/>
    <property type="molecule type" value="Genomic_DNA"/>
</dbReference>
<feature type="region of interest" description="Disordered" evidence="3">
    <location>
        <begin position="118"/>
        <end position="245"/>
    </location>
</feature>
<feature type="compositionally biased region" description="Low complexity" evidence="3">
    <location>
        <begin position="57"/>
        <end position="71"/>
    </location>
</feature>
<dbReference type="InterPro" id="IPR037141">
    <property type="entry name" value="NDT80_DNA-bd_dom_sf"/>
</dbReference>
<accession>U4LDQ5</accession>
<name>U4LDQ5_PYROM</name>
<dbReference type="Pfam" id="PF05224">
    <property type="entry name" value="NDT80_PhoG"/>
    <property type="match status" value="1"/>
</dbReference>
<dbReference type="GO" id="GO:0051321">
    <property type="term" value="P:meiotic cell cycle"/>
    <property type="evidence" value="ECO:0007669"/>
    <property type="project" value="TreeGrafter"/>
</dbReference>
<evidence type="ECO:0000256" key="1">
    <source>
        <dbReference type="ARBA" id="ARBA00023125"/>
    </source>
</evidence>
<evidence type="ECO:0000313" key="5">
    <source>
        <dbReference type="EMBL" id="CCX09214.1"/>
    </source>
</evidence>
<feature type="region of interest" description="Disordered" evidence="3">
    <location>
        <begin position="377"/>
        <end position="404"/>
    </location>
</feature>
<dbReference type="InterPro" id="IPR024061">
    <property type="entry name" value="NDT80_DNA-bd_dom"/>
</dbReference>
<feature type="compositionally biased region" description="Low complexity" evidence="3">
    <location>
        <begin position="535"/>
        <end position="568"/>
    </location>
</feature>
<keyword evidence="1 2" id="KW-0238">DNA-binding</keyword>
<dbReference type="GO" id="GO:0045944">
    <property type="term" value="P:positive regulation of transcription by RNA polymerase II"/>
    <property type="evidence" value="ECO:0007669"/>
    <property type="project" value="TreeGrafter"/>
</dbReference>
<keyword evidence="6" id="KW-1185">Reference proteome</keyword>
<dbReference type="GO" id="GO:0000228">
    <property type="term" value="C:nuclear chromosome"/>
    <property type="evidence" value="ECO:0007669"/>
    <property type="project" value="TreeGrafter"/>
</dbReference>
<feature type="compositionally biased region" description="Low complexity" evidence="3">
    <location>
        <begin position="638"/>
        <end position="655"/>
    </location>
</feature>
<feature type="compositionally biased region" description="Gly residues" evidence="3">
    <location>
        <begin position="493"/>
        <end position="502"/>
    </location>
</feature>
<feature type="compositionally biased region" description="Basic and acidic residues" evidence="3">
    <location>
        <begin position="619"/>
        <end position="637"/>
    </location>
</feature>
<protein>
    <submittedName>
        <fullName evidence="5">Similar to Meiosis-specific transcription factor NDT80 acc. no. P38830</fullName>
    </submittedName>
</protein>
<dbReference type="SUPFAM" id="SSF49417">
    <property type="entry name" value="p53-like transcription factors"/>
    <property type="match status" value="1"/>
</dbReference>